<comment type="similarity">
    <text evidence="1">Belongs to the CCM1 family.</text>
</comment>
<evidence type="ECO:0000256" key="4">
    <source>
        <dbReference type="ARBA" id="ARBA00044511"/>
    </source>
</evidence>
<evidence type="ECO:0000256" key="1">
    <source>
        <dbReference type="ARBA" id="ARBA00006192"/>
    </source>
</evidence>
<dbReference type="PROSITE" id="PS51375">
    <property type="entry name" value="PPR"/>
    <property type="match status" value="1"/>
</dbReference>
<organism evidence="7">
    <name type="scientific">Phaffia rhodozyma</name>
    <name type="common">Yeast</name>
    <name type="synonym">Xanthophyllomyces dendrorhous</name>
    <dbReference type="NCBI Taxonomy" id="264483"/>
    <lineage>
        <taxon>Eukaryota</taxon>
        <taxon>Fungi</taxon>
        <taxon>Dikarya</taxon>
        <taxon>Basidiomycota</taxon>
        <taxon>Agaricomycotina</taxon>
        <taxon>Tremellomycetes</taxon>
        <taxon>Cystofilobasidiales</taxon>
        <taxon>Mrakiaceae</taxon>
        <taxon>Phaffia</taxon>
    </lineage>
</organism>
<dbReference type="Pfam" id="PF13041">
    <property type="entry name" value="PPR_2"/>
    <property type="match status" value="1"/>
</dbReference>
<evidence type="ECO:0000256" key="5">
    <source>
        <dbReference type="PROSITE-ProRule" id="PRU00708"/>
    </source>
</evidence>
<dbReference type="Gene3D" id="1.25.40.10">
    <property type="entry name" value="Tetratricopeptide repeat domain"/>
    <property type="match status" value="1"/>
</dbReference>
<dbReference type="PANTHER" id="PTHR47447:SF17">
    <property type="entry name" value="OS12G0638900 PROTEIN"/>
    <property type="match status" value="1"/>
</dbReference>
<evidence type="ECO:0000256" key="3">
    <source>
        <dbReference type="ARBA" id="ARBA00044493"/>
    </source>
</evidence>
<dbReference type="InterPro" id="IPR011990">
    <property type="entry name" value="TPR-like_helical_dom_sf"/>
</dbReference>
<sequence>MQYLLSRSFRPSVPLSGRTFHSTPTVLRARYIPNNNQTTRTTASARRQYIAKMRRSDQDGNLYPGSNLQEKPSRFLNAGPQTWPPPKSYSSNRARTTAPLALKGVHSTRDVSSADDLSRLTSAPSARKHQPGKWERTLFDEKSGMAVKPGQPYAQSLQDNGFKKKRNFQGGKSGGAPPWMKDRTIEGGPKSRRTVDDRETRANRTRVFDKDLEQGAYDSPKTLSQYLVSPENTITAEEAVNKVAMAPGSIGKNTVVWNSLLTLMFKRRVAWPRVNQIYSMMLAKGVQPSDRTYTILLSNLPEAPNQSTLVLRAANDIHQSFITASTKDPDGFPPSPAPTNALLKFYRSSKRFDLMQLTFDRMPHRGPASPNAITWVIMFSSLSFQPAKIELARGLWCMLVSRVIEPAQTRARVEAEGTFDAEENTGRGTELNATGMDAKLLATICQVFTESKSDPDIRLAYAIYRAYSHFPGTLSELDDGLAPPSEIPVPMLHSPRDRVPLSESTLEAGFNLLSKLGKPKMILDAYLKLSRTESIKSRTMLNATHLHYALQAAGQVDSIDKLWDSVKAHRGWLPSVIPTILTWVHWMEACAAKKFFDGAARGLKEMTGLRIDLDTPMSVLESTKSFAALSVIDPSVGKKPFGDQANSRLLNAFLSTALDVHADKDLPMEEREDTLRRALRMTLSLHQVTSLEVVDFTPTPLETKTPSFSHSDFLNKGLVDGTSLTIKAKETAKSRMRLSKANAAQITFHQQFLARLMVALDQGLSSDWASQREREDYGWMKKQVEARWRSQPVLVLGIPIQKGQILPTSLPKGLGDDEGNLTKDESNGVEGAEGVEGIEKVLTEVSDLEDHSVDSDRVNNQAL</sequence>
<feature type="region of interest" description="Disordered" evidence="6">
    <location>
        <begin position="166"/>
        <end position="200"/>
    </location>
</feature>
<feature type="region of interest" description="Disordered" evidence="6">
    <location>
        <begin position="102"/>
        <end position="134"/>
    </location>
</feature>
<dbReference type="AlphaFoldDB" id="A0A0F7SPS2"/>
<dbReference type="PANTHER" id="PTHR47447">
    <property type="entry name" value="OS03G0856100 PROTEIN"/>
    <property type="match status" value="1"/>
</dbReference>
<dbReference type="EMBL" id="LN483124">
    <property type="protein sequence ID" value="CED82495.1"/>
    <property type="molecule type" value="Genomic_DNA"/>
</dbReference>
<accession>A0A0F7SPS2</accession>
<comment type="function">
    <text evidence="3">Regulates mitochondrial small subunit maturation by controlling 15S rRNA 5'-end processing. Localizes to the 5' precursor of the 15S rRNA in a position that is subsequently occupied by mS47 in the mature yeast mtSSU. Uses structure and sequence-specific RNA recognition, binding to a single-stranded region of the precursor and specifically recognizing bases -6 to -1. The exchange of Ccm1 for mS47 is coupled to the irreversible removal of precursor rRNA that is accompanied by conformational changes of the mitoribosomal proteins uS5m and mS26. These conformational changes signal completion of 5'-end rRNA processing through protection of the mature 5'-end of the 15S rRNA and stabilization of mS47. The removal of the 5' precursor together with the dissociation of Ccm1 may be catalyzed by the 5'-3' exoribonuclease Pet127. Involved in the specific removal of group I introns in mitochondrial encoded transcripts.</text>
</comment>
<name>A0A0F7SPS2_PHARH</name>
<feature type="repeat" description="PPR" evidence="5">
    <location>
        <begin position="253"/>
        <end position="288"/>
    </location>
</feature>
<dbReference type="InterPro" id="IPR002885">
    <property type="entry name" value="PPR_rpt"/>
</dbReference>
<evidence type="ECO:0000313" key="7">
    <source>
        <dbReference type="EMBL" id="CED82495.1"/>
    </source>
</evidence>
<feature type="region of interest" description="Disordered" evidence="6">
    <location>
        <begin position="809"/>
        <end position="836"/>
    </location>
</feature>
<evidence type="ECO:0000256" key="6">
    <source>
        <dbReference type="SAM" id="MobiDB-lite"/>
    </source>
</evidence>
<reference evidence="7" key="1">
    <citation type="submission" date="2014-08" db="EMBL/GenBank/DDBJ databases">
        <authorList>
            <person name="Sharma Rahul"/>
            <person name="Thines Marco"/>
        </authorList>
    </citation>
    <scope>NUCLEOTIDE SEQUENCE</scope>
</reference>
<comment type="subunit">
    <text evidence="4">Binds to mitochondrial small subunit 15S rRNA.</text>
</comment>
<keyword evidence="2" id="KW-0677">Repeat</keyword>
<protein>
    <submittedName>
        <fullName evidence="7">Pentatricopeptide repeat</fullName>
    </submittedName>
</protein>
<proteinExistence type="inferred from homology"/>
<evidence type="ECO:0000256" key="2">
    <source>
        <dbReference type="ARBA" id="ARBA00022737"/>
    </source>
</evidence>